<organism evidence="1">
    <name type="scientific">mine drainage metagenome</name>
    <dbReference type="NCBI Taxonomy" id="410659"/>
    <lineage>
        <taxon>unclassified sequences</taxon>
        <taxon>metagenomes</taxon>
        <taxon>ecological metagenomes</taxon>
    </lineage>
</organism>
<name>E6Q3F5_9ZZZZ</name>
<evidence type="ECO:0000313" key="1">
    <source>
        <dbReference type="EMBL" id="CBI01716.1"/>
    </source>
</evidence>
<sequence>MLSVASAKSAPARQVVATRGVDFSGPGQAPWPVRVTTEALGRDATRTFEQWRIEVDRPGALGGGIAYRSPGTDALLDRVEKAHGANLWFPNQEAQLLGVGRFLPGARRQLLVRVYQSGADCGSATIALLGLRGKGRSVGRIVSVENACSLDVKIVHHARGDELLLTGPYYAANAALCCPTKLHAEARLLYRDGRWIERPQLFKLVLPAVQ</sequence>
<dbReference type="EMBL" id="CABO01000022">
    <property type="protein sequence ID" value="CBI01716.1"/>
    <property type="molecule type" value="Genomic_DNA"/>
</dbReference>
<protein>
    <submittedName>
        <fullName evidence="1">Uncharacterized protein</fullName>
    </submittedName>
</protein>
<dbReference type="AlphaFoldDB" id="E6Q3F5"/>
<comment type="caution">
    <text evidence="1">The sequence shown here is derived from an EMBL/GenBank/DDBJ whole genome shotgun (WGS) entry which is preliminary data.</text>
</comment>
<gene>
    <name evidence="1" type="ORF">CARN4_2031</name>
</gene>
<accession>E6Q3F5</accession>
<proteinExistence type="predicted"/>
<reference evidence="1" key="1">
    <citation type="submission" date="2009-10" db="EMBL/GenBank/DDBJ databases">
        <title>Diversity of trophic interactions inside an arsenic-rich microbial ecosystem.</title>
        <authorList>
            <person name="Bertin P.N."/>
            <person name="Heinrich-Salmeron A."/>
            <person name="Pelletier E."/>
            <person name="Goulhen-Chollet F."/>
            <person name="Arsene-Ploetze F."/>
            <person name="Gallien S."/>
            <person name="Calteau A."/>
            <person name="Vallenet D."/>
            <person name="Casiot C."/>
            <person name="Chane-Woon-Ming B."/>
            <person name="Giloteaux L."/>
            <person name="Barakat M."/>
            <person name="Bonnefoy V."/>
            <person name="Bruneel O."/>
            <person name="Chandler M."/>
            <person name="Cleiss J."/>
            <person name="Duran R."/>
            <person name="Elbaz-Poulichet F."/>
            <person name="Fonknechten N."/>
            <person name="Lauga B."/>
            <person name="Mornico D."/>
            <person name="Ortet P."/>
            <person name="Schaeffer C."/>
            <person name="Siguier P."/>
            <person name="Alexander Thil Smith A."/>
            <person name="Van Dorsselaer A."/>
            <person name="Weissenbach J."/>
            <person name="Medigue C."/>
            <person name="Le Paslier D."/>
        </authorList>
    </citation>
    <scope>NUCLEOTIDE SEQUENCE</scope>
</reference>